<feature type="compositionally biased region" description="Basic and acidic residues" evidence="7">
    <location>
        <begin position="187"/>
        <end position="200"/>
    </location>
</feature>
<dbReference type="InParanoid" id="D8Q1P0"/>
<dbReference type="InterPro" id="IPR019528">
    <property type="entry name" value="PACT_domain"/>
</dbReference>
<feature type="compositionally biased region" description="Polar residues" evidence="7">
    <location>
        <begin position="69"/>
        <end position="79"/>
    </location>
</feature>
<dbReference type="Proteomes" id="UP000007431">
    <property type="component" value="Unassembled WGS sequence"/>
</dbReference>
<feature type="compositionally biased region" description="Low complexity" evidence="7">
    <location>
        <begin position="595"/>
        <end position="608"/>
    </location>
</feature>
<evidence type="ECO:0000256" key="7">
    <source>
        <dbReference type="SAM" id="MobiDB-lite"/>
    </source>
</evidence>
<keyword evidence="10" id="KW-1185">Reference proteome</keyword>
<evidence type="ECO:0000256" key="1">
    <source>
        <dbReference type="ARBA" id="ARBA00004267"/>
    </source>
</evidence>
<evidence type="ECO:0000256" key="4">
    <source>
        <dbReference type="ARBA" id="ARBA00023054"/>
    </source>
</evidence>
<feature type="region of interest" description="Disordered" evidence="7">
    <location>
        <begin position="113"/>
        <end position="405"/>
    </location>
</feature>
<feature type="compositionally biased region" description="Basic and acidic residues" evidence="7">
    <location>
        <begin position="14"/>
        <end position="23"/>
    </location>
</feature>
<dbReference type="Gene3D" id="1.10.287.1490">
    <property type="match status" value="2"/>
</dbReference>
<dbReference type="GO" id="GO:0005737">
    <property type="term" value="C:cytoplasm"/>
    <property type="evidence" value="ECO:0007669"/>
    <property type="project" value="UniProtKB-ARBA"/>
</dbReference>
<keyword evidence="3" id="KW-0597">Phosphoprotein</keyword>
<evidence type="ECO:0000256" key="2">
    <source>
        <dbReference type="ARBA" id="ARBA00022490"/>
    </source>
</evidence>
<keyword evidence="2" id="KW-0963">Cytoplasm</keyword>
<reference evidence="9 10" key="1">
    <citation type="journal article" date="2010" name="Nat. Biotechnol.">
        <title>Genome sequence of the model mushroom Schizophyllum commune.</title>
        <authorList>
            <person name="Ohm R.A."/>
            <person name="de Jong J.F."/>
            <person name="Lugones L.G."/>
            <person name="Aerts A."/>
            <person name="Kothe E."/>
            <person name="Stajich J.E."/>
            <person name="de Vries R.P."/>
            <person name="Record E."/>
            <person name="Levasseur A."/>
            <person name="Baker S.E."/>
            <person name="Bartholomew K.A."/>
            <person name="Coutinho P.M."/>
            <person name="Erdmann S."/>
            <person name="Fowler T.J."/>
            <person name="Gathman A.C."/>
            <person name="Lombard V."/>
            <person name="Henrissat B."/>
            <person name="Knabe N."/>
            <person name="Kuees U."/>
            <person name="Lilly W.W."/>
            <person name="Lindquist E."/>
            <person name="Lucas S."/>
            <person name="Magnuson J.K."/>
            <person name="Piumi F."/>
            <person name="Raudaskoski M."/>
            <person name="Salamov A."/>
            <person name="Schmutz J."/>
            <person name="Schwarze F.W.M.R."/>
            <person name="vanKuyk P.A."/>
            <person name="Horton J.S."/>
            <person name="Grigoriev I.V."/>
            <person name="Woesten H.A.B."/>
        </authorList>
    </citation>
    <scope>NUCLEOTIDE SEQUENCE [LARGE SCALE GENOMIC DNA]</scope>
    <source>
        <strain evidence="10">H4-8 / FGSC 9210</strain>
    </source>
</reference>
<evidence type="ECO:0000256" key="3">
    <source>
        <dbReference type="ARBA" id="ARBA00022553"/>
    </source>
</evidence>
<dbReference type="OrthoDB" id="2020852at2759"/>
<feature type="compositionally biased region" description="Acidic residues" evidence="7">
    <location>
        <begin position="136"/>
        <end position="145"/>
    </location>
</feature>
<keyword evidence="5" id="KW-0206">Cytoskeleton</keyword>
<name>D8Q1P0_SCHCM</name>
<feature type="region of interest" description="Disordered" evidence="7">
    <location>
        <begin position="420"/>
        <end position="444"/>
    </location>
</feature>
<feature type="domain" description="Pericentrin/AKAP-450 centrosomal targeting" evidence="8">
    <location>
        <begin position="1597"/>
        <end position="1674"/>
    </location>
</feature>
<dbReference type="OMA" id="GWLRYAT"/>
<feature type="compositionally biased region" description="Low complexity" evidence="7">
    <location>
        <begin position="52"/>
        <end position="68"/>
    </location>
</feature>
<evidence type="ECO:0000259" key="8">
    <source>
        <dbReference type="Pfam" id="PF10495"/>
    </source>
</evidence>
<accession>D8Q1P0</accession>
<feature type="region of interest" description="Disordered" evidence="7">
    <location>
        <begin position="1207"/>
        <end position="1226"/>
    </location>
</feature>
<feature type="compositionally biased region" description="Low complexity" evidence="7">
    <location>
        <begin position="485"/>
        <end position="498"/>
    </location>
</feature>
<feature type="compositionally biased region" description="Polar residues" evidence="7">
    <location>
        <begin position="294"/>
        <end position="310"/>
    </location>
</feature>
<feature type="region of interest" description="Disordered" evidence="7">
    <location>
        <begin position="1"/>
        <end position="79"/>
    </location>
</feature>
<evidence type="ECO:0000313" key="9">
    <source>
        <dbReference type="EMBL" id="EFI97971.1"/>
    </source>
</evidence>
<feature type="compositionally biased region" description="Polar residues" evidence="7">
    <location>
        <begin position="378"/>
        <end position="390"/>
    </location>
</feature>
<feature type="region of interest" description="Disordered" evidence="7">
    <location>
        <begin position="673"/>
        <end position="693"/>
    </location>
</feature>
<feature type="compositionally biased region" description="Basic and acidic residues" evidence="7">
    <location>
        <begin position="990"/>
        <end position="1000"/>
    </location>
</feature>
<dbReference type="GeneID" id="9595974"/>
<feature type="compositionally biased region" description="Low complexity" evidence="7">
    <location>
        <begin position="174"/>
        <end position="186"/>
    </location>
</feature>
<feature type="region of interest" description="Disordered" evidence="7">
    <location>
        <begin position="477"/>
        <end position="514"/>
    </location>
</feature>
<dbReference type="VEuPathDB" id="FungiDB:SCHCODRAFT_02496969"/>
<comment type="subcellular location">
    <subcellularLocation>
        <location evidence="1">Cytoplasm</location>
        <location evidence="1">Cytoskeleton</location>
        <location evidence="1">Microtubule organizing center</location>
    </subcellularLocation>
</comment>
<keyword evidence="4 6" id="KW-0175">Coiled coil</keyword>
<dbReference type="Gene3D" id="1.20.5.340">
    <property type="match status" value="1"/>
</dbReference>
<sequence length="1703" mass="191197">MAIISETPSRIWRRIQDGEERDMPSLPSLPAFEDSAMVDPDTSSHHGDDSSDNLSSISTPITSTPAPTNSHHTASTIYGHSATASATRFANSIRSSNRSSRSSLAGFMSSKSISRLPPQHESFDVSAIPSLPAPDVSDEELDESQDSVPNAYLPPQDTQHEDDYDDLSITDALRSVSRSGSPSLSARDYRDEATPKKKFSESYVEYSVSLRSEPKSTPRSHRSSRNARSPEESPVPAAAIPLPPSNNASPAVEREYEDARSSQEPSLHESDSMEMTGIHQSPGQPVSDQEEVDASQQSHGDQPSASQHSRNSQDSHSRMSQDSREPTFSSEEEHGEDTQREISPSLTYTPTPAFPRPRARFDLPPPPNNLLTTPKPPQSNFLSTPKPTQQESEDEENQATPYSRRKSFLLDVINSTARPRMRTKGTPYRAAVPETPGNDTTVSNMPGTLPRTNLQVAFAGVTPRFSKAPVAGRRMSHPLAQTFVPSPSSGGDSATGSDSEGHVMTDSEGQAMNDGASFISTASSHDLIHNPRANLSFDPAMGLHSAAEGHAVNRFNAGKLNNYLHGLNRRLQEENEALVARLTRLEEERRASGEASDPAASSALRRLSGGSGSDRRTSAGSSRRISTGSTLSGVREDPGAEGWMEEKAELEEIIDTYKAEREQALDEKAQALEEKAKAEQALSEERAERARDKDKWRDRMSEVEKGVEAIVTDLENKARAAEARLKDTEAKLKDTEAVHKRATKELERKVLQVENERDDALDRAEKAESRFEDDKDLSGELREVNAHLGQVSAELRNAKMQIKQLEDEVLLSQDKIDDLEKQLEEEKNVNEELENDLRAREQELAKERNTTEDVREELEKAQTNLRTAQNELRQTQNELQVTKEFVAELEDSAAAASERIETLEHDLAEAENHIRVLEVDQDAANDHIDQLENDAQRTAGMAQQTEEALDAAEQKMQEDDEEIAQLKAKVASLERELERARDASMMNRSTPHDPTVDRPTDEEVEALENELDEANKEIARLTTLLEQSPARKAIEKAKDTRIEMLEKEKEELLERNRALRMTVNEMNSPSKVVNHSGISPIARHAINMSMRMPKTPGTPLRDMSWLNSTRADSTHAPLVAEIERLQKELDRANDSIDDKLDKLEDAGLGVVGLTKKLEEARGRIRTLESELSRLSRVKRLQRLRCQKCKVKVDVSHINANESTFDLGISQSSLPSEPPTPPTKTTNALRSDVRQLNEELARTKRSWDDERRRLTNEKNALQDAANRLNAQIREEADRAAAEARKAAQEAMKAANGERARTGMQGELDQAKLTIAELEGSLKAERARLRSLMTEQSRAERERDNVVSQLQRTEEDMEDVRQQLNRFKKENHDLERELRANANAEQKTRLLEARVSENAATIEQLRQERSMLAADHKELQKRFAETSERASRLHDQYLKSQTSHDGRRHQLDLHLLEIEDLRRALSDQADELHRAEAERHRIEAERSDVAKTVGVLEADLKRVRRDAEAFGRDLQALRGEKEKLEAKRREDERARKQAQAQVRLLTEQVERHKESARKARMELEGRAGEIDEIRVQAIEMRHKEECKGLLVQIRYLKAKFTRESTLRGELAHQKRYLLVLLGKFEKSERTIISAIAQIGFTDAPPEEVKRPRVQSVKSAALAVIFLARARRASEGWRKQRAMKTAIQEAYQEARRSSVRQGQKSS</sequence>
<evidence type="ECO:0000256" key="6">
    <source>
        <dbReference type="SAM" id="Coils"/>
    </source>
</evidence>
<dbReference type="PANTHER" id="PTHR23159">
    <property type="entry name" value="CENTROSOMAL PROTEIN 2"/>
    <property type="match status" value="1"/>
</dbReference>
<dbReference type="Pfam" id="PF10495">
    <property type="entry name" value="PACT_coil_coil"/>
    <property type="match status" value="1"/>
</dbReference>
<feature type="region of interest" description="Disordered" evidence="7">
    <location>
        <begin position="980"/>
        <end position="1000"/>
    </location>
</feature>
<feature type="compositionally biased region" description="Polar residues" evidence="7">
    <location>
        <begin position="278"/>
        <end position="287"/>
    </location>
</feature>
<proteinExistence type="predicted"/>
<dbReference type="HOGENOM" id="CLU_003479_0_0_1"/>
<feature type="coiled-coil region" evidence="6">
    <location>
        <begin position="1122"/>
        <end position="1177"/>
    </location>
</feature>
<protein>
    <recommendedName>
        <fullName evidence="8">Pericentrin/AKAP-450 centrosomal targeting domain-containing protein</fullName>
    </recommendedName>
</protein>
<feature type="region of interest" description="Disordered" evidence="7">
    <location>
        <begin position="587"/>
        <end position="642"/>
    </location>
</feature>
<feature type="compositionally biased region" description="Basic and acidic residues" evidence="7">
    <location>
        <begin position="311"/>
        <end position="325"/>
    </location>
</feature>
<dbReference type="PANTHER" id="PTHR23159:SF31">
    <property type="entry name" value="CENTROSOME-ASSOCIATED PROTEIN CEP250 ISOFORM X1"/>
    <property type="match status" value="1"/>
</dbReference>
<evidence type="ECO:0000313" key="10">
    <source>
        <dbReference type="Proteomes" id="UP000007431"/>
    </source>
</evidence>
<feature type="compositionally biased region" description="Basic and acidic residues" evidence="7">
    <location>
        <begin position="252"/>
        <end position="271"/>
    </location>
</feature>
<dbReference type="eggNOG" id="ENOG502S2EF">
    <property type="taxonomic scope" value="Eukaryota"/>
</dbReference>
<organism evidence="10">
    <name type="scientific">Schizophyllum commune (strain H4-8 / FGSC 9210)</name>
    <name type="common">Split gill fungus</name>
    <dbReference type="NCBI Taxonomy" id="578458"/>
    <lineage>
        <taxon>Eukaryota</taxon>
        <taxon>Fungi</taxon>
        <taxon>Dikarya</taxon>
        <taxon>Basidiomycota</taxon>
        <taxon>Agaricomycotina</taxon>
        <taxon>Agaricomycetes</taxon>
        <taxon>Agaricomycetidae</taxon>
        <taxon>Agaricales</taxon>
        <taxon>Schizophyllaceae</taxon>
        <taxon>Schizophyllum</taxon>
    </lineage>
</organism>
<dbReference type="KEGG" id="scm:SCHCO_02496969"/>
<evidence type="ECO:0000256" key="5">
    <source>
        <dbReference type="ARBA" id="ARBA00023212"/>
    </source>
</evidence>
<dbReference type="EMBL" id="GL377305">
    <property type="protein sequence ID" value="EFI97971.1"/>
    <property type="molecule type" value="Genomic_DNA"/>
</dbReference>
<gene>
    <name evidence="9" type="ORF">SCHCODRAFT_234370</name>
</gene>
<dbReference type="RefSeq" id="XP_003032874.1">
    <property type="nucleotide sequence ID" value="XM_003032828.1"/>
</dbReference>
<dbReference type="STRING" id="578458.D8Q1P0"/>
<dbReference type="GO" id="GO:0005815">
    <property type="term" value="C:microtubule organizing center"/>
    <property type="evidence" value="ECO:0007669"/>
    <property type="project" value="UniProtKB-SubCell"/>
</dbReference>